<evidence type="ECO:0000313" key="1">
    <source>
        <dbReference type="EMBL" id="CAH2223016.1"/>
    </source>
</evidence>
<evidence type="ECO:0000313" key="2">
    <source>
        <dbReference type="Proteomes" id="UP001295444"/>
    </source>
</evidence>
<dbReference type="Proteomes" id="UP001295444">
    <property type="component" value="Chromosome 01"/>
</dbReference>
<organism evidence="1 2">
    <name type="scientific">Pelobates cultripes</name>
    <name type="common">Western spadefoot toad</name>
    <dbReference type="NCBI Taxonomy" id="61616"/>
    <lineage>
        <taxon>Eukaryota</taxon>
        <taxon>Metazoa</taxon>
        <taxon>Chordata</taxon>
        <taxon>Craniata</taxon>
        <taxon>Vertebrata</taxon>
        <taxon>Euteleostomi</taxon>
        <taxon>Amphibia</taxon>
        <taxon>Batrachia</taxon>
        <taxon>Anura</taxon>
        <taxon>Pelobatoidea</taxon>
        <taxon>Pelobatidae</taxon>
        <taxon>Pelobates</taxon>
    </lineage>
</organism>
<protein>
    <submittedName>
        <fullName evidence="1">Uncharacterized protein</fullName>
    </submittedName>
</protein>
<dbReference type="AlphaFoldDB" id="A0AAD1R4B5"/>
<proteinExistence type="predicted"/>
<sequence length="55" mass="6044">MPAEKKAREKARTNEEGKVVAEGWTRHYGGGRGPVVKEVGGDTARAIRHKVENTQ</sequence>
<gene>
    <name evidence="1" type="ORF">PECUL_23A047318</name>
</gene>
<dbReference type="EMBL" id="OW240912">
    <property type="protein sequence ID" value="CAH2223016.1"/>
    <property type="molecule type" value="Genomic_DNA"/>
</dbReference>
<keyword evidence="2" id="KW-1185">Reference proteome</keyword>
<accession>A0AAD1R4B5</accession>
<name>A0AAD1R4B5_PELCU</name>
<reference evidence="1" key="1">
    <citation type="submission" date="2022-03" db="EMBL/GenBank/DDBJ databases">
        <authorList>
            <person name="Alioto T."/>
            <person name="Alioto T."/>
            <person name="Gomez Garrido J."/>
        </authorList>
    </citation>
    <scope>NUCLEOTIDE SEQUENCE</scope>
</reference>